<dbReference type="GO" id="GO:0004386">
    <property type="term" value="F:helicase activity"/>
    <property type="evidence" value="ECO:0007669"/>
    <property type="project" value="UniProtKB-KW"/>
</dbReference>
<dbReference type="STRING" id="80876.SAMN05421779_101567"/>
<keyword evidence="1" id="KW-0378">Hydrolase</keyword>
<evidence type="ECO:0000259" key="4">
    <source>
        <dbReference type="PROSITE" id="PS51192"/>
    </source>
</evidence>
<dbReference type="InterPro" id="IPR000330">
    <property type="entry name" value="SNF2_N"/>
</dbReference>
<evidence type="ECO:0000259" key="3">
    <source>
        <dbReference type="PROSITE" id="PS50966"/>
    </source>
</evidence>
<evidence type="ECO:0000313" key="6">
    <source>
        <dbReference type="EMBL" id="SIS40083.1"/>
    </source>
</evidence>
<dbReference type="GO" id="GO:0005524">
    <property type="term" value="F:ATP binding"/>
    <property type="evidence" value="ECO:0007669"/>
    <property type="project" value="InterPro"/>
</dbReference>
<dbReference type="InterPro" id="IPR038718">
    <property type="entry name" value="SNF2-like_sf"/>
</dbReference>
<keyword evidence="6" id="KW-0547">Nucleotide-binding</keyword>
<evidence type="ECO:0000313" key="7">
    <source>
        <dbReference type="Proteomes" id="UP000185678"/>
    </source>
</evidence>
<dbReference type="Pfam" id="PF00271">
    <property type="entry name" value="Helicase_C"/>
    <property type="match status" value="1"/>
</dbReference>
<dbReference type="AlphaFoldDB" id="A0A1N7ISL9"/>
<evidence type="ECO:0000256" key="2">
    <source>
        <dbReference type="PROSITE-ProRule" id="PRU00325"/>
    </source>
</evidence>
<feature type="domain" description="SWIM-type" evidence="3">
    <location>
        <begin position="54"/>
        <end position="93"/>
    </location>
</feature>
<gene>
    <name evidence="6" type="ORF">SAMN05421779_101567</name>
</gene>
<dbReference type="PROSITE" id="PS50966">
    <property type="entry name" value="ZF_SWIM"/>
    <property type="match status" value="1"/>
</dbReference>
<dbReference type="CDD" id="cd18012">
    <property type="entry name" value="DEXQc_arch_SWI2_SNF2"/>
    <property type="match status" value="1"/>
</dbReference>
<dbReference type="GO" id="GO:0008270">
    <property type="term" value="F:zinc ion binding"/>
    <property type="evidence" value="ECO:0007669"/>
    <property type="project" value="UniProtKB-KW"/>
</dbReference>
<dbReference type="EMBL" id="FTOA01000001">
    <property type="protein sequence ID" value="SIS40083.1"/>
    <property type="molecule type" value="Genomic_DNA"/>
</dbReference>
<dbReference type="PANTHER" id="PTHR10799">
    <property type="entry name" value="SNF2/RAD54 HELICASE FAMILY"/>
    <property type="match status" value="1"/>
</dbReference>
<dbReference type="Gene3D" id="3.40.50.10810">
    <property type="entry name" value="Tandem AAA-ATPase domain"/>
    <property type="match status" value="1"/>
</dbReference>
<keyword evidence="2" id="KW-0863">Zinc-finger</keyword>
<dbReference type="Pfam" id="PF00176">
    <property type="entry name" value="SNF2-rel_dom"/>
    <property type="match status" value="1"/>
</dbReference>
<dbReference type="InterPro" id="IPR049730">
    <property type="entry name" value="SNF2/RAD54-like_C"/>
</dbReference>
<reference evidence="6 7" key="1">
    <citation type="submission" date="2017-01" db="EMBL/GenBank/DDBJ databases">
        <authorList>
            <person name="Mah S.A."/>
            <person name="Swanson W.J."/>
            <person name="Moy G.W."/>
            <person name="Vacquier V.D."/>
        </authorList>
    </citation>
    <scope>NUCLEOTIDE SEQUENCE [LARGE SCALE GENOMIC DNA]</scope>
    <source>
        <strain evidence="6 7">DSM 11589</strain>
    </source>
</reference>
<dbReference type="CDD" id="cd18793">
    <property type="entry name" value="SF2_C_SNF"/>
    <property type="match status" value="1"/>
</dbReference>
<keyword evidence="2" id="KW-0862">Zinc</keyword>
<dbReference type="PROSITE" id="PS51194">
    <property type="entry name" value="HELICASE_CTER"/>
    <property type="match status" value="1"/>
</dbReference>
<keyword evidence="6" id="KW-0347">Helicase</keyword>
<dbReference type="GO" id="GO:0016787">
    <property type="term" value="F:hydrolase activity"/>
    <property type="evidence" value="ECO:0007669"/>
    <property type="project" value="UniProtKB-KW"/>
</dbReference>
<keyword evidence="6" id="KW-0067">ATP-binding</keyword>
<dbReference type="InterPro" id="IPR001650">
    <property type="entry name" value="Helicase_C-like"/>
</dbReference>
<dbReference type="SMART" id="SM00490">
    <property type="entry name" value="HELICc"/>
    <property type="match status" value="1"/>
</dbReference>
<dbReference type="InterPro" id="IPR014001">
    <property type="entry name" value="Helicase_ATP-bd"/>
</dbReference>
<protein>
    <submittedName>
        <fullName evidence="6">Helicase conserved C-terminal domain-containing protein</fullName>
    </submittedName>
</protein>
<dbReference type="InterPro" id="IPR027417">
    <property type="entry name" value="P-loop_NTPase"/>
</dbReference>
<dbReference type="Proteomes" id="UP000185678">
    <property type="component" value="Unassembled WGS sequence"/>
</dbReference>
<dbReference type="InterPro" id="IPR007527">
    <property type="entry name" value="Znf_SWIM"/>
</dbReference>
<accession>A0A1N7ISL9</accession>
<feature type="domain" description="Helicase ATP-binding" evidence="4">
    <location>
        <begin position="663"/>
        <end position="823"/>
    </location>
</feature>
<evidence type="ECO:0000256" key="1">
    <source>
        <dbReference type="ARBA" id="ARBA00022801"/>
    </source>
</evidence>
<dbReference type="PROSITE" id="PS51192">
    <property type="entry name" value="HELICASE_ATP_BIND_1"/>
    <property type="match status" value="1"/>
</dbReference>
<keyword evidence="7" id="KW-1185">Reference proteome</keyword>
<keyword evidence="2" id="KW-0479">Metal-binding</keyword>
<dbReference type="Gene3D" id="3.40.50.300">
    <property type="entry name" value="P-loop containing nucleotide triphosphate hydrolases"/>
    <property type="match status" value="1"/>
</dbReference>
<feature type="domain" description="Helicase C-terminal" evidence="5">
    <location>
        <begin position="948"/>
        <end position="1108"/>
    </location>
</feature>
<organism evidence="6 7">
    <name type="scientific">Insolitispirillum peregrinum</name>
    <dbReference type="NCBI Taxonomy" id="80876"/>
    <lineage>
        <taxon>Bacteria</taxon>
        <taxon>Pseudomonadati</taxon>
        <taxon>Pseudomonadota</taxon>
        <taxon>Alphaproteobacteria</taxon>
        <taxon>Rhodospirillales</taxon>
        <taxon>Novispirillaceae</taxon>
        <taxon>Insolitispirillum</taxon>
    </lineage>
</organism>
<sequence>MISITADLIRFSFPSQTFSRGREYQRKGAVFLEYLSPDHSVVEGLVQGTGRKPYSVSVELTAQRGGNVRISGRCSCPMTFNCKHVVALLLQAGQMTPAPAPAPAPAPEPAPVSFAPSPAEPVLSASVEGWLAHMEKVGQLSTREDYPPTVRRRLIYVLSLSLDRNGSAWATLCTMSVPLLKDGSFSSKARVFQPSSAFGGAPAQFLRSSDVSILRHMAFTSGEMRLEGEGGAELLEKVLATGRCHWETVAGPVLQRGDARAASVRWTGIADGRQRPQIEVTGGGRAVPLTPPWYVDSANQLCGPVELSMPPRLAKVLLEAPPVDVAELDEVRRRLSAILPEAEAYLPPELAPATKLVVSPVPRLLLHHQTVQEAGYFYGRDTFVDMPLARLSFLYGDHEISSASMRATLTLIAGNTVTEIVRSASEEQTAVRRLHRLGFMLASEQKSWRVPAECGHDFMLEPGTDEAAWVDFLVHEVPELTAAGWHVSIADDFPVRVVYSEGTIEAEVQEKDGIDWFDLHLGVLVNGERIDILPMLLTVLRKIPGDELLEFLEDSEIDNRMLHLRLDDGRILPLPFSQVRPILRALAALFSSEEGGIRLTRADAPDVAAFAEALPNLVWRGGEKLRELGRRLRDHSGIPAVVLPDLFHGTLRAYQQAGVEWMQLLRDVGLGGILADDMGLGKTVQTLAHVAVEKAAGRLDRPCLVVAPTSLMANWQAEAEIFTPSLRTLVLQGPERKTLFPLIDSSDIVFSTYPLLARDADELTARPWHMVILDEAQYVKNPVTSTAKALRMLEARHRLALSGTPLENHLGELWALFDFVSPGFLGDRAAFTRQWRTPIEKKGDAERRAALARRVKPFLLRRTKAQVVADLPPKTEIIEHVDLTDSQRALYEGVRLTMHKKVREAIAAKGLKRSRIELLDALLKLRQACCDPRLVKAAGGKARVESAKLIRLMEMIPEMIREGRRILLFSQFTSMLALVEAELQAADVPYVLLTGDTKDRATPVRRFQSGEVPLFLISLKAGGTGLNLTAADTVIHYDPWWNPAVEAQATDRAHRIGQDKPVFVYKLVAGDSIEVKMSELKARKQALADGLFDPEAGSAIDIGEDDVEFLLGG</sequence>
<dbReference type="SMART" id="SM00487">
    <property type="entry name" value="DEXDc"/>
    <property type="match status" value="1"/>
</dbReference>
<evidence type="ECO:0000259" key="5">
    <source>
        <dbReference type="PROSITE" id="PS51194"/>
    </source>
</evidence>
<name>A0A1N7ISL9_9PROT</name>
<proteinExistence type="predicted"/>
<dbReference type="SUPFAM" id="SSF52540">
    <property type="entry name" value="P-loop containing nucleoside triphosphate hydrolases"/>
    <property type="match status" value="2"/>
</dbReference>